<accession>A0A1J9QLR0</accession>
<protein>
    <recommendedName>
        <fullName evidence="2">ATPase AAA-type core domain-containing protein</fullName>
    </recommendedName>
</protein>
<keyword evidence="4" id="KW-1185">Reference proteome</keyword>
<reference evidence="3 4" key="1">
    <citation type="submission" date="2015-08" db="EMBL/GenBank/DDBJ databases">
        <title>Emmonsia species relationships and genome sequence.</title>
        <authorList>
            <person name="Cuomo C.A."/>
            <person name="Schwartz I.S."/>
            <person name="Kenyon C."/>
            <person name="De Hoog G.S."/>
            <person name="Govender N.P."/>
            <person name="Botha A."/>
            <person name="Moreno L."/>
            <person name="De Vries M."/>
            <person name="Munoz J.F."/>
            <person name="Stielow J.B."/>
        </authorList>
    </citation>
    <scope>NUCLEOTIDE SEQUENCE [LARGE SCALE GENOMIC DNA]</scope>
    <source>
        <strain evidence="3 4">EI222</strain>
    </source>
</reference>
<dbReference type="EMBL" id="LGTZ01001531">
    <property type="protein sequence ID" value="OJD21155.1"/>
    <property type="molecule type" value="Genomic_DNA"/>
</dbReference>
<name>A0A1J9QLR0_9EURO</name>
<dbReference type="STRING" id="1658174.A0A1J9QLR0"/>
<dbReference type="Gene3D" id="3.40.50.300">
    <property type="entry name" value="P-loop containing nucleotide triphosphate hydrolases"/>
    <property type="match status" value="1"/>
</dbReference>
<comment type="caution">
    <text evidence="3">The sequence shown here is derived from an EMBL/GenBank/DDBJ whole genome shotgun (WGS) entry which is preliminary data.</text>
</comment>
<feature type="domain" description="ATPase AAA-type core" evidence="2">
    <location>
        <begin position="7"/>
        <end position="61"/>
    </location>
</feature>
<dbReference type="GO" id="GO:0005524">
    <property type="term" value="F:ATP binding"/>
    <property type="evidence" value="ECO:0007669"/>
    <property type="project" value="UniProtKB-KW"/>
</dbReference>
<gene>
    <name evidence="3" type="ORF">ACJ73_07507</name>
</gene>
<dbReference type="VEuPathDB" id="FungiDB:ACJ73_07507"/>
<keyword evidence="1" id="KW-0067">ATP-binding</keyword>
<evidence type="ECO:0000313" key="3">
    <source>
        <dbReference type="EMBL" id="OJD21155.1"/>
    </source>
</evidence>
<dbReference type="InterPro" id="IPR027417">
    <property type="entry name" value="P-loop_NTPase"/>
</dbReference>
<comment type="similarity">
    <text evidence="1">Belongs to the AAA ATPase family.</text>
</comment>
<evidence type="ECO:0000256" key="1">
    <source>
        <dbReference type="RuleBase" id="RU003651"/>
    </source>
</evidence>
<dbReference type="Pfam" id="PF00004">
    <property type="entry name" value="AAA"/>
    <property type="match status" value="1"/>
</dbReference>
<dbReference type="InterPro" id="IPR003960">
    <property type="entry name" value="ATPase_AAA_CS"/>
</dbReference>
<dbReference type="InterPro" id="IPR050747">
    <property type="entry name" value="Mitochondrial_chaperone_BCS1"/>
</dbReference>
<sequence>MAGSSQKRKSLGNVSLSALLNALDGVSSQEGRLLIMTTNHIERLDDALIRPGRVDRQVLFQLADHKMSSRLFCTVFKRSDGDQRTTGKEFDDETIDPAEILLSFLLERKQSPTDAVADVENWVAKTSKERGKVKNYARARAIANPTDSFEDLAESSQAHNA</sequence>
<evidence type="ECO:0000313" key="4">
    <source>
        <dbReference type="Proteomes" id="UP000242791"/>
    </source>
</evidence>
<organism evidence="3 4">
    <name type="scientific">Blastomyces percursus</name>
    <dbReference type="NCBI Taxonomy" id="1658174"/>
    <lineage>
        <taxon>Eukaryota</taxon>
        <taxon>Fungi</taxon>
        <taxon>Dikarya</taxon>
        <taxon>Ascomycota</taxon>
        <taxon>Pezizomycotina</taxon>
        <taxon>Eurotiomycetes</taxon>
        <taxon>Eurotiomycetidae</taxon>
        <taxon>Onygenales</taxon>
        <taxon>Ajellomycetaceae</taxon>
        <taxon>Blastomyces</taxon>
    </lineage>
</organism>
<dbReference type="PANTHER" id="PTHR23070">
    <property type="entry name" value="BCS1 AAA-TYPE ATPASE"/>
    <property type="match status" value="1"/>
</dbReference>
<dbReference type="InterPro" id="IPR003959">
    <property type="entry name" value="ATPase_AAA_core"/>
</dbReference>
<dbReference type="PROSITE" id="PS00674">
    <property type="entry name" value="AAA"/>
    <property type="match status" value="1"/>
</dbReference>
<proteinExistence type="inferred from homology"/>
<dbReference type="AlphaFoldDB" id="A0A1J9QLR0"/>
<evidence type="ECO:0000259" key="2">
    <source>
        <dbReference type="Pfam" id="PF00004"/>
    </source>
</evidence>
<dbReference type="OrthoDB" id="4185683at2759"/>
<keyword evidence="1" id="KW-0547">Nucleotide-binding</keyword>
<dbReference type="GO" id="GO:0016887">
    <property type="term" value="F:ATP hydrolysis activity"/>
    <property type="evidence" value="ECO:0007669"/>
    <property type="project" value="InterPro"/>
</dbReference>
<dbReference type="Proteomes" id="UP000242791">
    <property type="component" value="Unassembled WGS sequence"/>
</dbReference>
<dbReference type="SUPFAM" id="SSF52540">
    <property type="entry name" value="P-loop containing nucleoside triphosphate hydrolases"/>
    <property type="match status" value="1"/>
</dbReference>